<keyword evidence="3" id="KW-1185">Reference proteome</keyword>
<proteinExistence type="predicted"/>
<dbReference type="NCBIfam" id="TIGR02087">
    <property type="entry name" value="LEUD_arch"/>
    <property type="match status" value="1"/>
</dbReference>
<evidence type="ECO:0000313" key="2">
    <source>
        <dbReference type="EMBL" id="TSH97623.1"/>
    </source>
</evidence>
<evidence type="ECO:0000256" key="1">
    <source>
        <dbReference type="ARBA" id="ARBA00023239"/>
    </source>
</evidence>
<dbReference type="InterPro" id="IPR011827">
    <property type="entry name" value="LeuD_type2/HacB/DmdB"/>
</dbReference>
<comment type="caution">
    <text evidence="2">The sequence shown here is derived from an EMBL/GenBank/DDBJ whole genome shotgun (WGS) entry which is preliminary data.</text>
</comment>
<dbReference type="PANTHER" id="PTHR43345">
    <property type="entry name" value="3-ISOPROPYLMALATE DEHYDRATASE SMALL SUBUNIT 2-RELATED-RELATED"/>
    <property type="match status" value="1"/>
</dbReference>
<dbReference type="OrthoDB" id="8717467at2"/>
<evidence type="ECO:0000313" key="3">
    <source>
        <dbReference type="Proteomes" id="UP000318405"/>
    </source>
</evidence>
<dbReference type="AlphaFoldDB" id="A0A556AXF3"/>
<accession>A0A556AXF3</accession>
<sequence>MPGVKNMTQRGRAWVFGDDVLNDGQIMDIEMTRQVVYEPEQLAPLAMCGLDPEFSKKVRPGDFVVGGERFGRGPMHIQGPIALAALGVAVLAESMARSFYRLSISVGLRVLPFATGIRQLVNPGDELEVDFCTGTVANLTTGKHLRVAPVTGAALEILEAGGEAQWLKAHAVEFHGKAVWTEDT</sequence>
<keyword evidence="1" id="KW-0456">Lyase</keyword>
<dbReference type="EMBL" id="VLTJ01000008">
    <property type="protein sequence ID" value="TSH97623.1"/>
    <property type="molecule type" value="Genomic_DNA"/>
</dbReference>
<dbReference type="Gene3D" id="3.20.19.10">
    <property type="entry name" value="Aconitase, domain 4"/>
    <property type="match status" value="1"/>
</dbReference>
<protein>
    <submittedName>
        <fullName evidence="2">3-isopropylmalate dehydratase</fullName>
    </submittedName>
</protein>
<dbReference type="Proteomes" id="UP000318405">
    <property type="component" value="Unassembled WGS sequence"/>
</dbReference>
<reference evidence="2 3" key="1">
    <citation type="submission" date="2019-07" db="EMBL/GenBank/DDBJ databases">
        <title>Qingshengfaniella alkalisoli gen. nov., sp. nov., isolated from saline soil.</title>
        <authorList>
            <person name="Xu L."/>
            <person name="Huang X.-X."/>
            <person name="Sun J.-Q."/>
        </authorList>
    </citation>
    <scope>NUCLEOTIDE SEQUENCE [LARGE SCALE GENOMIC DNA]</scope>
    <source>
        <strain evidence="2 3">DSM 27279</strain>
    </source>
</reference>
<dbReference type="InterPro" id="IPR015928">
    <property type="entry name" value="Aconitase/3IPM_dehydase_swvl"/>
</dbReference>
<gene>
    <name evidence="2" type="ORF">FOZ76_05565</name>
</gene>
<name>A0A556AXF3_9BURK</name>
<dbReference type="SUPFAM" id="SSF52016">
    <property type="entry name" value="LeuD/IlvD-like"/>
    <property type="match status" value="1"/>
</dbReference>
<dbReference type="RefSeq" id="WP_143947148.1">
    <property type="nucleotide sequence ID" value="NZ_BAABMB010000004.1"/>
</dbReference>
<dbReference type="PANTHER" id="PTHR43345:SF2">
    <property type="entry name" value="3-ISOPROPYLMALATE DEHYDRATASE SMALL SUBUNIT 1"/>
    <property type="match status" value="1"/>
</dbReference>
<dbReference type="GO" id="GO:0016836">
    <property type="term" value="F:hydro-lyase activity"/>
    <property type="evidence" value="ECO:0007669"/>
    <property type="project" value="InterPro"/>
</dbReference>
<organism evidence="2 3">
    <name type="scientific">Verticiella sediminum</name>
    <dbReference type="NCBI Taxonomy" id="1247510"/>
    <lineage>
        <taxon>Bacteria</taxon>
        <taxon>Pseudomonadati</taxon>
        <taxon>Pseudomonadota</taxon>
        <taxon>Betaproteobacteria</taxon>
        <taxon>Burkholderiales</taxon>
        <taxon>Alcaligenaceae</taxon>
        <taxon>Verticiella</taxon>
    </lineage>
</organism>
<dbReference type="InterPro" id="IPR050075">
    <property type="entry name" value="LeuD"/>
</dbReference>